<dbReference type="NCBIfam" id="NF002073">
    <property type="entry name" value="PRK00913.1-2"/>
    <property type="match status" value="1"/>
</dbReference>
<dbReference type="Pfam" id="PF02789">
    <property type="entry name" value="Peptidase_M17_N"/>
    <property type="match status" value="1"/>
</dbReference>
<accession>A0A2M6WZ34</accession>
<dbReference type="GO" id="GO:0030145">
    <property type="term" value="F:manganese ion binding"/>
    <property type="evidence" value="ECO:0007669"/>
    <property type="project" value="UniProtKB-UniRule"/>
</dbReference>
<dbReference type="InterPro" id="IPR023042">
    <property type="entry name" value="Peptidase_M17_leu_NH2_pept"/>
</dbReference>
<dbReference type="Gene3D" id="3.40.630.10">
    <property type="entry name" value="Zn peptidases"/>
    <property type="match status" value="1"/>
</dbReference>
<evidence type="ECO:0000313" key="9">
    <source>
        <dbReference type="EMBL" id="PIT98024.1"/>
    </source>
</evidence>
<comment type="similarity">
    <text evidence="3 7">Belongs to the peptidase M17 family.</text>
</comment>
<feature type="binding site" evidence="7">
    <location>
        <position position="279"/>
    </location>
    <ligand>
        <name>Mn(2+)</name>
        <dbReference type="ChEBI" id="CHEBI:29035"/>
        <label>2</label>
    </ligand>
</feature>
<comment type="caution">
    <text evidence="9">The sequence shown here is derived from an EMBL/GenBank/DDBJ whole genome shotgun (WGS) entry which is preliminary data.</text>
</comment>
<dbReference type="EC" id="3.4.11.10" evidence="7"/>
<evidence type="ECO:0000256" key="2">
    <source>
        <dbReference type="ARBA" id="ARBA00000967"/>
    </source>
</evidence>
<comment type="subcellular location">
    <subcellularLocation>
        <location evidence="7">Cytoplasm</location>
    </subcellularLocation>
</comment>
<dbReference type="AlphaFoldDB" id="A0A2M6WZ34"/>
<keyword evidence="5 7" id="KW-0645">Protease</keyword>
<dbReference type="EC" id="3.4.11.1" evidence="7"/>
<comment type="catalytic activity">
    <reaction evidence="1 7">
        <text>Release of an N-terminal amino acid, Xaa-|-Yaa-, in which Xaa is preferably Leu, but may be other amino acids including Pro although not Arg or Lys, and Yaa may be Pro. Amino acid amides and methyl esters are also readily hydrolyzed, but rates on arylamides are exceedingly low.</text>
        <dbReference type="EC" id="3.4.11.1"/>
    </reaction>
</comment>
<feature type="binding site" evidence="7">
    <location>
        <position position="363"/>
    </location>
    <ligand>
        <name>Mn(2+)</name>
        <dbReference type="ChEBI" id="CHEBI:29035"/>
        <label>1</label>
    </ligand>
</feature>
<dbReference type="Proteomes" id="UP000230731">
    <property type="component" value="Unassembled WGS sequence"/>
</dbReference>
<dbReference type="InterPro" id="IPR043472">
    <property type="entry name" value="Macro_dom-like"/>
</dbReference>
<dbReference type="CDD" id="cd00433">
    <property type="entry name" value="Peptidase_M17"/>
    <property type="match status" value="1"/>
</dbReference>
<dbReference type="Gene3D" id="3.40.220.10">
    <property type="entry name" value="Leucine Aminopeptidase, subunit E, domain 1"/>
    <property type="match status" value="1"/>
</dbReference>
<feature type="binding site" evidence="7">
    <location>
        <position position="363"/>
    </location>
    <ligand>
        <name>Mn(2+)</name>
        <dbReference type="ChEBI" id="CHEBI:29035"/>
        <label>2</label>
    </ligand>
</feature>
<feature type="binding site" evidence="7">
    <location>
        <position position="361"/>
    </location>
    <ligand>
        <name>Mn(2+)</name>
        <dbReference type="ChEBI" id="CHEBI:29035"/>
        <label>1</label>
    </ligand>
</feature>
<keyword evidence="7" id="KW-0963">Cytoplasm</keyword>
<dbReference type="PANTHER" id="PTHR11963:SF23">
    <property type="entry name" value="CYTOSOL AMINOPEPTIDASE"/>
    <property type="match status" value="1"/>
</dbReference>
<keyword evidence="7" id="KW-0464">Manganese</keyword>
<evidence type="ECO:0000313" key="10">
    <source>
        <dbReference type="Proteomes" id="UP000230731"/>
    </source>
</evidence>
<comment type="function">
    <text evidence="7">Presumably involved in the processing and regular turnover of intracellular proteins. Catalyzes the removal of unsubstituted N-terminal amino acids from various peptides.</text>
</comment>
<evidence type="ECO:0000256" key="6">
    <source>
        <dbReference type="ARBA" id="ARBA00022801"/>
    </source>
</evidence>
<evidence type="ECO:0000256" key="7">
    <source>
        <dbReference type="HAMAP-Rule" id="MF_00181"/>
    </source>
</evidence>
<feature type="active site" evidence="7">
    <location>
        <position position="365"/>
    </location>
</feature>
<sequence length="515" mass="54701">MAYTPASVVLRSDQPAGMAADAVVWPVFFGEVGQAVMPPGLRQAAVRLCRAHGFTGKQGEAVIFATHTAAFHGLPKPLPMPFVAITGLGPREDSTDAHGEALRRGLGRVVQELRKHGARQLAIALHHLSDQSALVGPACEGVFLAEYRFVDYSEQLRVQQERTRLKKLLLLLPDAQHTAARRAVSRSRAVAGGVALARDLVNRPAGALEPRDLAAAAREIAAAPSITVRILDRAQAKKAGFTAFLAVARGSSSEPYVIHLTYRPLRPKRPVPKVFLVGKGITFDSGGLSLKPAQYMEDMKIDMAGAAAVLGLFASLEALAPAAEVHGVIAACENMPSGAAYRPGDVVYAKNGTTIEVLNTDAEGRITLADALAYAAEHRPEAIVDLATLTGSCMATLGETVAGLWSNNDRLQAQLLAAAGQAGEQACVLPMPYEYRSQLESTVADLRNIGTTRFGDAIHAAMFLREFVGKVPWAHLDIAGPAYANSSVLPYYMKGATGYGVRLLANYLTVAGTAR</sequence>
<name>A0A2M6WZ34_9BACT</name>
<feature type="binding site" evidence="7">
    <location>
        <position position="302"/>
    </location>
    <ligand>
        <name>Mn(2+)</name>
        <dbReference type="ChEBI" id="CHEBI:29035"/>
        <label>2</label>
    </ligand>
</feature>
<dbReference type="SUPFAM" id="SSF52949">
    <property type="entry name" value="Macro domain-like"/>
    <property type="match status" value="1"/>
</dbReference>
<feature type="domain" description="Cytosol aminopeptidase" evidence="8">
    <location>
        <begin position="359"/>
        <end position="366"/>
    </location>
</feature>
<dbReference type="Pfam" id="PF00883">
    <property type="entry name" value="Peptidase_M17"/>
    <property type="match status" value="1"/>
</dbReference>
<dbReference type="InterPro" id="IPR000819">
    <property type="entry name" value="Peptidase_M17_C"/>
</dbReference>
<dbReference type="SUPFAM" id="SSF53187">
    <property type="entry name" value="Zn-dependent exopeptidases"/>
    <property type="match status" value="1"/>
</dbReference>
<keyword evidence="6 7" id="KW-0378">Hydrolase</keyword>
<protein>
    <recommendedName>
        <fullName evidence="7">Probable cytosol aminopeptidase</fullName>
        <ecNumber evidence="7">3.4.11.1</ecNumber>
    </recommendedName>
    <alternativeName>
        <fullName evidence="7">Leucine aminopeptidase</fullName>
        <shortName evidence="7">LAP</shortName>
        <ecNumber evidence="7">3.4.11.10</ecNumber>
    </alternativeName>
    <alternativeName>
        <fullName evidence="7">Leucyl aminopeptidase</fullName>
    </alternativeName>
</protein>
<dbReference type="PROSITE" id="PS00631">
    <property type="entry name" value="CYTOSOL_AP"/>
    <property type="match status" value="1"/>
</dbReference>
<dbReference type="HAMAP" id="MF_00181">
    <property type="entry name" value="Cytosol_peptidase_M17"/>
    <property type="match status" value="1"/>
</dbReference>
<reference evidence="10" key="1">
    <citation type="submission" date="2017-09" db="EMBL/GenBank/DDBJ databases">
        <title>Depth-based differentiation of microbial function through sediment-hosted aquifers and enrichment of novel symbionts in the deep terrestrial subsurface.</title>
        <authorList>
            <person name="Probst A.J."/>
            <person name="Ladd B."/>
            <person name="Jarett J.K."/>
            <person name="Geller-Mcgrath D.E."/>
            <person name="Sieber C.M.K."/>
            <person name="Emerson J.B."/>
            <person name="Anantharaman K."/>
            <person name="Thomas B.C."/>
            <person name="Malmstrom R."/>
            <person name="Stieglmeier M."/>
            <person name="Klingl A."/>
            <person name="Woyke T."/>
            <person name="Ryan C.M."/>
            <person name="Banfield J.F."/>
        </authorList>
    </citation>
    <scope>NUCLEOTIDE SEQUENCE [LARGE SCALE GENOMIC DNA]</scope>
</reference>
<evidence type="ECO:0000256" key="4">
    <source>
        <dbReference type="ARBA" id="ARBA00022438"/>
    </source>
</evidence>
<dbReference type="InterPro" id="IPR011356">
    <property type="entry name" value="Leucine_aapep/pepB"/>
</dbReference>
<dbReference type="InterPro" id="IPR008283">
    <property type="entry name" value="Peptidase_M17_N"/>
</dbReference>
<comment type="cofactor">
    <cofactor evidence="7">
        <name>Mn(2+)</name>
        <dbReference type="ChEBI" id="CHEBI:29035"/>
    </cofactor>
    <text evidence="7">Binds 2 manganese ions per subunit.</text>
</comment>
<proteinExistence type="inferred from homology"/>
<keyword evidence="7" id="KW-0479">Metal-binding</keyword>
<comment type="catalytic activity">
    <reaction evidence="2 7">
        <text>Release of an N-terminal amino acid, preferentially leucine, but not glutamic or aspartic acids.</text>
        <dbReference type="EC" id="3.4.11.10"/>
    </reaction>
</comment>
<feature type="binding site" evidence="7">
    <location>
        <position position="284"/>
    </location>
    <ligand>
        <name>Mn(2+)</name>
        <dbReference type="ChEBI" id="CHEBI:29035"/>
        <label>2</label>
    </ligand>
</feature>
<gene>
    <name evidence="7" type="primary">pepA</name>
    <name evidence="9" type="ORF">COT71_02945</name>
</gene>
<dbReference type="GO" id="GO:0070006">
    <property type="term" value="F:metalloaminopeptidase activity"/>
    <property type="evidence" value="ECO:0007669"/>
    <property type="project" value="InterPro"/>
</dbReference>
<dbReference type="GO" id="GO:0006508">
    <property type="term" value="P:proteolysis"/>
    <property type="evidence" value="ECO:0007669"/>
    <property type="project" value="UniProtKB-KW"/>
</dbReference>
<evidence type="ECO:0000256" key="5">
    <source>
        <dbReference type="ARBA" id="ARBA00022670"/>
    </source>
</evidence>
<evidence type="ECO:0000256" key="3">
    <source>
        <dbReference type="ARBA" id="ARBA00009528"/>
    </source>
</evidence>
<keyword evidence="4 7" id="KW-0031">Aminopeptidase</keyword>
<feature type="binding site" evidence="7">
    <location>
        <position position="284"/>
    </location>
    <ligand>
        <name>Mn(2+)</name>
        <dbReference type="ChEBI" id="CHEBI:29035"/>
        <label>1</label>
    </ligand>
</feature>
<feature type="active site" evidence="7">
    <location>
        <position position="291"/>
    </location>
</feature>
<evidence type="ECO:0000259" key="8">
    <source>
        <dbReference type="PROSITE" id="PS00631"/>
    </source>
</evidence>
<dbReference type="EMBL" id="PEZP01000036">
    <property type="protein sequence ID" value="PIT98024.1"/>
    <property type="molecule type" value="Genomic_DNA"/>
</dbReference>
<dbReference type="PRINTS" id="PR00481">
    <property type="entry name" value="LAMNOPPTDASE"/>
</dbReference>
<dbReference type="GO" id="GO:0005737">
    <property type="term" value="C:cytoplasm"/>
    <property type="evidence" value="ECO:0007669"/>
    <property type="project" value="UniProtKB-SubCell"/>
</dbReference>
<organism evidence="9 10">
    <name type="scientific">Candidatus Andersenbacteria bacterium CG10_big_fil_rev_8_21_14_0_10_54_11</name>
    <dbReference type="NCBI Taxonomy" id="1974485"/>
    <lineage>
        <taxon>Bacteria</taxon>
        <taxon>Candidatus Anderseniibacteriota</taxon>
    </lineage>
</organism>
<dbReference type="PANTHER" id="PTHR11963">
    <property type="entry name" value="LEUCINE AMINOPEPTIDASE-RELATED"/>
    <property type="match status" value="1"/>
</dbReference>
<evidence type="ECO:0000256" key="1">
    <source>
        <dbReference type="ARBA" id="ARBA00000135"/>
    </source>
</evidence>